<sequence length="179" mass="20555">MVRAHVGPLRAVALRLLRNEEDADDAVQEAFLNAYRSLDRFRGDARLGTWLHRIVVNVALGRLRKRESAKRDGEQVQIDAHLPQFHENGMSQRFHQRWTVGADELVSRAETREVVRNTIDKVPEPYRTVLVLRDIEELDTAETAELLGIKPGTVKVRLHRARQALRNLLERELELTGEA</sequence>
<dbReference type="STRING" id="391625.PPSIR1_34667"/>
<evidence type="ECO:0000313" key="8">
    <source>
        <dbReference type="Proteomes" id="UP000005801"/>
    </source>
</evidence>
<reference evidence="7 8" key="1">
    <citation type="submission" date="2007-06" db="EMBL/GenBank/DDBJ databases">
        <authorList>
            <person name="Shimkets L."/>
            <person name="Ferriera S."/>
            <person name="Johnson J."/>
            <person name="Kravitz S."/>
            <person name="Beeson K."/>
            <person name="Sutton G."/>
            <person name="Rogers Y.-H."/>
            <person name="Friedman R."/>
            <person name="Frazier M."/>
            <person name="Venter J.C."/>
        </authorList>
    </citation>
    <scope>NUCLEOTIDE SEQUENCE [LARGE SCALE GENOMIC DNA]</scope>
    <source>
        <strain evidence="7 8">SIR-1</strain>
    </source>
</reference>
<dbReference type="Pfam" id="PF08281">
    <property type="entry name" value="Sigma70_r4_2"/>
    <property type="match status" value="1"/>
</dbReference>
<dbReference type="InterPro" id="IPR014284">
    <property type="entry name" value="RNA_pol_sigma-70_dom"/>
</dbReference>
<feature type="domain" description="RNA polymerase sigma-70 region 2" evidence="5">
    <location>
        <begin position="1"/>
        <end position="67"/>
    </location>
</feature>
<keyword evidence="2" id="KW-0805">Transcription regulation</keyword>
<keyword evidence="4" id="KW-0804">Transcription</keyword>
<evidence type="ECO:0000259" key="6">
    <source>
        <dbReference type="Pfam" id="PF08281"/>
    </source>
</evidence>
<evidence type="ECO:0000259" key="5">
    <source>
        <dbReference type="Pfam" id="PF04542"/>
    </source>
</evidence>
<feature type="domain" description="RNA polymerase sigma factor 70 region 4 type 2" evidence="6">
    <location>
        <begin position="113"/>
        <end position="165"/>
    </location>
</feature>
<dbReference type="EMBL" id="ABCS01000080">
    <property type="protein sequence ID" value="EDM75792.1"/>
    <property type="molecule type" value="Genomic_DNA"/>
</dbReference>
<dbReference type="SUPFAM" id="SSF88946">
    <property type="entry name" value="Sigma2 domain of RNA polymerase sigma factors"/>
    <property type="match status" value="1"/>
</dbReference>
<dbReference type="PANTHER" id="PTHR43133:SF51">
    <property type="entry name" value="RNA POLYMERASE SIGMA FACTOR"/>
    <property type="match status" value="1"/>
</dbReference>
<accession>A6GE74</accession>
<gene>
    <name evidence="7" type="ORF">PPSIR1_34667</name>
</gene>
<evidence type="ECO:0000256" key="2">
    <source>
        <dbReference type="ARBA" id="ARBA00023015"/>
    </source>
</evidence>
<dbReference type="CDD" id="cd06171">
    <property type="entry name" value="Sigma70_r4"/>
    <property type="match status" value="1"/>
</dbReference>
<evidence type="ECO:0000256" key="4">
    <source>
        <dbReference type="ARBA" id="ARBA00023163"/>
    </source>
</evidence>
<dbReference type="eggNOG" id="COG1595">
    <property type="taxonomic scope" value="Bacteria"/>
</dbReference>
<dbReference type="NCBIfam" id="TIGR02937">
    <property type="entry name" value="sigma70-ECF"/>
    <property type="match status" value="1"/>
</dbReference>
<evidence type="ECO:0000313" key="7">
    <source>
        <dbReference type="EMBL" id="EDM75792.1"/>
    </source>
</evidence>
<dbReference type="InterPro" id="IPR036388">
    <property type="entry name" value="WH-like_DNA-bd_sf"/>
</dbReference>
<dbReference type="Proteomes" id="UP000005801">
    <property type="component" value="Unassembled WGS sequence"/>
</dbReference>
<dbReference type="GO" id="GO:0003677">
    <property type="term" value="F:DNA binding"/>
    <property type="evidence" value="ECO:0007669"/>
    <property type="project" value="InterPro"/>
</dbReference>
<keyword evidence="3" id="KW-0731">Sigma factor</keyword>
<dbReference type="Gene3D" id="1.10.10.10">
    <property type="entry name" value="Winged helix-like DNA-binding domain superfamily/Winged helix DNA-binding domain"/>
    <property type="match status" value="1"/>
</dbReference>
<name>A6GE74_9BACT</name>
<dbReference type="GO" id="GO:0006352">
    <property type="term" value="P:DNA-templated transcription initiation"/>
    <property type="evidence" value="ECO:0007669"/>
    <property type="project" value="InterPro"/>
</dbReference>
<dbReference type="Pfam" id="PF04542">
    <property type="entry name" value="Sigma70_r2"/>
    <property type="match status" value="1"/>
</dbReference>
<evidence type="ECO:0000256" key="1">
    <source>
        <dbReference type="ARBA" id="ARBA00010641"/>
    </source>
</evidence>
<dbReference type="Gene3D" id="1.10.1740.10">
    <property type="match status" value="1"/>
</dbReference>
<proteinExistence type="inferred from homology"/>
<dbReference type="GO" id="GO:0016987">
    <property type="term" value="F:sigma factor activity"/>
    <property type="evidence" value="ECO:0007669"/>
    <property type="project" value="UniProtKB-KW"/>
</dbReference>
<comment type="caution">
    <text evidence="7">The sequence shown here is derived from an EMBL/GenBank/DDBJ whole genome shotgun (WGS) entry which is preliminary data.</text>
</comment>
<keyword evidence="8" id="KW-1185">Reference proteome</keyword>
<evidence type="ECO:0000256" key="3">
    <source>
        <dbReference type="ARBA" id="ARBA00023082"/>
    </source>
</evidence>
<dbReference type="InterPro" id="IPR013325">
    <property type="entry name" value="RNA_pol_sigma_r2"/>
</dbReference>
<dbReference type="SUPFAM" id="SSF88659">
    <property type="entry name" value="Sigma3 and sigma4 domains of RNA polymerase sigma factors"/>
    <property type="match status" value="1"/>
</dbReference>
<organism evidence="7 8">
    <name type="scientific">Plesiocystis pacifica SIR-1</name>
    <dbReference type="NCBI Taxonomy" id="391625"/>
    <lineage>
        <taxon>Bacteria</taxon>
        <taxon>Pseudomonadati</taxon>
        <taxon>Myxococcota</taxon>
        <taxon>Polyangia</taxon>
        <taxon>Nannocystales</taxon>
        <taxon>Nannocystaceae</taxon>
        <taxon>Plesiocystis</taxon>
    </lineage>
</organism>
<dbReference type="InterPro" id="IPR007627">
    <property type="entry name" value="RNA_pol_sigma70_r2"/>
</dbReference>
<dbReference type="InterPro" id="IPR039425">
    <property type="entry name" value="RNA_pol_sigma-70-like"/>
</dbReference>
<dbReference type="PANTHER" id="PTHR43133">
    <property type="entry name" value="RNA POLYMERASE ECF-TYPE SIGMA FACTO"/>
    <property type="match status" value="1"/>
</dbReference>
<dbReference type="InterPro" id="IPR013249">
    <property type="entry name" value="RNA_pol_sigma70_r4_t2"/>
</dbReference>
<protein>
    <submittedName>
        <fullName evidence="7">RNA polymerase sigma-70 factor, ECF subfamily protein</fullName>
    </submittedName>
</protein>
<dbReference type="AlphaFoldDB" id="A6GE74"/>
<comment type="similarity">
    <text evidence="1">Belongs to the sigma-70 factor family. ECF subfamily.</text>
</comment>
<dbReference type="InterPro" id="IPR013324">
    <property type="entry name" value="RNA_pol_sigma_r3/r4-like"/>
</dbReference>